<dbReference type="Pfam" id="PF01008">
    <property type="entry name" value="IF-2B"/>
    <property type="match status" value="1"/>
</dbReference>
<protein>
    <submittedName>
        <fullName evidence="5">Translation initiation factor 2B subunit, eIF-2B alpha/beta/delta family</fullName>
    </submittedName>
</protein>
<evidence type="ECO:0000256" key="4">
    <source>
        <dbReference type="RuleBase" id="RU003814"/>
    </source>
</evidence>
<dbReference type="InterPro" id="IPR051501">
    <property type="entry name" value="eIF2B_alpha/beta/delta"/>
</dbReference>
<reference evidence="5" key="1">
    <citation type="journal article" date="2015" name="Genome Announc.">
        <title>Draft Genome Sequence of Bacteroidales Strain TBC1, a Novel Isolate from a Methanogenic Wastewater Treatment System.</title>
        <authorList>
            <person name="Tourlousse D.M."/>
            <person name="Matsuura N."/>
            <person name="Sun L."/>
            <person name="Toyonaga M."/>
            <person name="Kuroda K."/>
            <person name="Ohashi A."/>
            <person name="Cruz R."/>
            <person name="Yamaguchi T."/>
            <person name="Sekiguchi Y."/>
        </authorList>
    </citation>
    <scope>NUCLEOTIDE SEQUENCE [LARGE SCALE GENOMIC DNA]</scope>
    <source>
        <strain evidence="5">TBC1</strain>
    </source>
</reference>
<keyword evidence="6" id="KW-1185">Reference proteome</keyword>
<dbReference type="OrthoDB" id="6113936at2"/>
<dbReference type="PANTHER" id="PTHR45860">
    <property type="entry name" value="TRANSLATION INITIATION FACTOR EIF-2B SUBUNIT ALPHA"/>
    <property type="match status" value="1"/>
</dbReference>
<gene>
    <name evidence="5" type="ORF">TBC1_11237</name>
</gene>
<dbReference type="EMBL" id="DF968182">
    <property type="protein sequence ID" value="GAP42108.1"/>
    <property type="molecule type" value="Genomic_DNA"/>
</dbReference>
<dbReference type="Gene3D" id="3.40.50.10470">
    <property type="entry name" value="Translation initiation factor eif-2b, domain 2"/>
    <property type="match status" value="1"/>
</dbReference>
<keyword evidence="2 5" id="KW-0396">Initiation factor</keyword>
<evidence type="ECO:0000313" key="6">
    <source>
        <dbReference type="Proteomes" id="UP000053091"/>
    </source>
</evidence>
<dbReference type="InterPro" id="IPR042529">
    <property type="entry name" value="IF_2B-like_C"/>
</dbReference>
<evidence type="ECO:0000256" key="3">
    <source>
        <dbReference type="ARBA" id="ARBA00022917"/>
    </source>
</evidence>
<organism evidence="5">
    <name type="scientific">Lentimicrobium saccharophilum</name>
    <dbReference type="NCBI Taxonomy" id="1678841"/>
    <lineage>
        <taxon>Bacteria</taxon>
        <taxon>Pseudomonadati</taxon>
        <taxon>Bacteroidota</taxon>
        <taxon>Bacteroidia</taxon>
        <taxon>Bacteroidales</taxon>
        <taxon>Lentimicrobiaceae</taxon>
        <taxon>Lentimicrobium</taxon>
    </lineage>
</organism>
<dbReference type="AlphaFoldDB" id="A0A0S7BP27"/>
<dbReference type="STRING" id="1678841.TBC1_11237"/>
<sequence length="290" mass="33336">MSFQLKIRELLSDNYSGSAAILEKIIKSIQTYINGADIDHNFLRTNLDKVINHFPDLAVLHHFMQQFYDLLDQADGESWTQEKTVARITRFISTYTQIWSESIGQAAERMERLIGFQGKKILLHSNSSSIHILFEHLATHNIFPSVYQTMSGPVYEGKLQARVLSDFGCKVHFINEAAIGRFIHEIDFAVMGADNVFEDGFTNKIGTYPLALVCREAGKPFYVICDSRKRSPVDFKSRIKAIFEPEEPSGELWQNAPHAITPVNYYFEFTPKDLVSAYFFEDTWWDLTKK</sequence>
<evidence type="ECO:0000256" key="1">
    <source>
        <dbReference type="ARBA" id="ARBA00007251"/>
    </source>
</evidence>
<proteinExistence type="inferred from homology"/>
<keyword evidence="3" id="KW-0648">Protein biosynthesis</keyword>
<dbReference type="Proteomes" id="UP000053091">
    <property type="component" value="Unassembled WGS sequence"/>
</dbReference>
<dbReference type="GO" id="GO:0003743">
    <property type="term" value="F:translation initiation factor activity"/>
    <property type="evidence" value="ECO:0007669"/>
    <property type="project" value="UniProtKB-KW"/>
</dbReference>
<dbReference type="InterPro" id="IPR037171">
    <property type="entry name" value="NagB/RpiA_transferase-like"/>
</dbReference>
<comment type="similarity">
    <text evidence="1 4">Belongs to the eIF-2B alpha/beta/delta subunits family.</text>
</comment>
<dbReference type="PANTHER" id="PTHR45860:SF1">
    <property type="entry name" value="TRANSLATION INITIATION FACTOR EIF-2B SUBUNIT ALPHA"/>
    <property type="match status" value="1"/>
</dbReference>
<name>A0A0S7BP27_9BACT</name>
<accession>A0A0S7BP27</accession>
<evidence type="ECO:0000313" key="5">
    <source>
        <dbReference type="EMBL" id="GAP42108.1"/>
    </source>
</evidence>
<evidence type="ECO:0000256" key="2">
    <source>
        <dbReference type="ARBA" id="ARBA00022540"/>
    </source>
</evidence>
<dbReference type="InterPro" id="IPR000649">
    <property type="entry name" value="IF-2B-related"/>
</dbReference>
<dbReference type="SUPFAM" id="SSF100950">
    <property type="entry name" value="NagB/RpiA/CoA transferase-like"/>
    <property type="match status" value="1"/>
</dbReference>